<dbReference type="Gene3D" id="3.40.47.10">
    <property type="match status" value="2"/>
</dbReference>
<organism evidence="7 8">
    <name type="scientific">Perspicuibacillus lycopersici</name>
    <dbReference type="NCBI Taxonomy" id="1325689"/>
    <lineage>
        <taxon>Bacteria</taxon>
        <taxon>Bacillati</taxon>
        <taxon>Bacillota</taxon>
        <taxon>Bacilli</taxon>
        <taxon>Bacillales</taxon>
        <taxon>Bacillaceae</taxon>
        <taxon>Perspicuibacillus</taxon>
    </lineage>
</organism>
<dbReference type="InterPro" id="IPR016039">
    <property type="entry name" value="Thiolase-like"/>
</dbReference>
<dbReference type="Pfam" id="PF00195">
    <property type="entry name" value="Chal_sti_synt_N"/>
    <property type="match status" value="1"/>
</dbReference>
<dbReference type="PIRSF" id="PIRSF000451">
    <property type="entry name" value="PKS_III"/>
    <property type="match status" value="1"/>
</dbReference>
<evidence type="ECO:0000256" key="4">
    <source>
        <dbReference type="PIRSR" id="PIRSR000451-1"/>
    </source>
</evidence>
<name>A0AAE3LQM0_9BACI</name>
<evidence type="ECO:0000259" key="6">
    <source>
        <dbReference type="Pfam" id="PF02797"/>
    </source>
</evidence>
<protein>
    <submittedName>
        <fullName evidence="7">Type III polyketide synthase</fullName>
    </submittedName>
</protein>
<dbReference type="InterPro" id="IPR018088">
    <property type="entry name" value="Chalcone/stilbene_synthase_AS"/>
</dbReference>
<dbReference type="EMBL" id="JAOUSF010000003">
    <property type="protein sequence ID" value="MCU9613659.1"/>
    <property type="molecule type" value="Genomic_DNA"/>
</dbReference>
<dbReference type="SUPFAM" id="SSF53901">
    <property type="entry name" value="Thiolase-like"/>
    <property type="match status" value="1"/>
</dbReference>
<accession>A0AAE3LQM0</accession>
<dbReference type="PROSITE" id="PS00441">
    <property type="entry name" value="CHALCONE_SYNTH"/>
    <property type="match status" value="1"/>
</dbReference>
<proteinExistence type="inferred from homology"/>
<comment type="caution">
    <text evidence="7">The sequence shown here is derived from an EMBL/GenBank/DDBJ whole genome shotgun (WGS) entry which is preliminary data.</text>
</comment>
<evidence type="ECO:0000313" key="7">
    <source>
        <dbReference type="EMBL" id="MCU9613659.1"/>
    </source>
</evidence>
<gene>
    <name evidence="7" type="ORF">OEV98_08805</name>
</gene>
<dbReference type="GO" id="GO:0016747">
    <property type="term" value="F:acyltransferase activity, transferring groups other than amino-acyl groups"/>
    <property type="evidence" value="ECO:0007669"/>
    <property type="project" value="InterPro"/>
</dbReference>
<dbReference type="RefSeq" id="WP_263072898.1">
    <property type="nucleotide sequence ID" value="NZ_JAOUSF010000003.1"/>
</dbReference>
<evidence type="ECO:0000313" key="8">
    <source>
        <dbReference type="Proteomes" id="UP001209318"/>
    </source>
</evidence>
<dbReference type="CDD" id="cd00831">
    <property type="entry name" value="CHS_like"/>
    <property type="match status" value="1"/>
</dbReference>
<evidence type="ECO:0000256" key="1">
    <source>
        <dbReference type="ARBA" id="ARBA00005531"/>
    </source>
</evidence>
<keyword evidence="8" id="KW-1185">Reference proteome</keyword>
<keyword evidence="3" id="KW-0012">Acyltransferase</keyword>
<keyword evidence="2" id="KW-0808">Transferase</keyword>
<comment type="similarity">
    <text evidence="1">Belongs to the thiolase-like superfamily. Chalcone/stilbene synthases family.</text>
</comment>
<feature type="domain" description="Chalcone/stilbene synthase N-terminal" evidence="5">
    <location>
        <begin position="4"/>
        <end position="206"/>
    </location>
</feature>
<evidence type="ECO:0000256" key="3">
    <source>
        <dbReference type="ARBA" id="ARBA00023315"/>
    </source>
</evidence>
<dbReference type="Pfam" id="PF02797">
    <property type="entry name" value="Chal_sti_synt_C"/>
    <property type="match status" value="1"/>
</dbReference>
<dbReference type="InterPro" id="IPR001099">
    <property type="entry name" value="Chalcone/stilbene_synt_N"/>
</dbReference>
<evidence type="ECO:0000259" key="5">
    <source>
        <dbReference type="Pfam" id="PF00195"/>
    </source>
</evidence>
<dbReference type="Proteomes" id="UP001209318">
    <property type="component" value="Unassembled WGS sequence"/>
</dbReference>
<dbReference type="InterPro" id="IPR012328">
    <property type="entry name" value="Chalcone/stilbene_synt_C"/>
</dbReference>
<dbReference type="AlphaFoldDB" id="A0AAE3LQM0"/>
<sequence>MPKIVSIGTEQPPHIITQSEAAQLSKELFFHRFKDIERLLKIFDNGQIEKRYFVNSIDWFRQEHSFSEKNQQYVQWAIKLGKEAINNCLTNKSMLQQRVDYEEIEAIIFISTTGIATPSIEARIMNELPFSPHTKRIPIWGLGCAGGGAGLARAFEYCIAFPKAKVLVLSIELCSLSFQKEDLSKSNFIGTSLFGDGVACALVEGDEASPSAKAGKAYPAILDTMTTLLPKSLDVMGWDVGDDGLYVVFSKDIPTLVESWLKPTVLEFMQRNQMALTRIKQFVAHPGGKKVIDAYEKALGINQELTVNAREVLKNFGNMSSATIFYVLRACMEQNPASGDIGLACALGPGFSSELLLLQWGVNEQEDVKK</sequence>
<dbReference type="PANTHER" id="PTHR11877">
    <property type="entry name" value="HYDROXYMETHYLGLUTARYL-COA SYNTHASE"/>
    <property type="match status" value="1"/>
</dbReference>
<reference evidence="7" key="1">
    <citation type="submission" date="2022-10" db="EMBL/GenBank/DDBJ databases">
        <title>Description of Fervidibacillus gen. nov. in the family Fervidibacillaceae fam. nov. with two species, Fervidibacillus albus sp. nov., and Fervidibacillus halotolerans sp. nov., isolated from tidal flat sediments.</title>
        <authorList>
            <person name="Kwon K.K."/>
            <person name="Yang S.-H."/>
        </authorList>
    </citation>
    <scope>NUCLEOTIDE SEQUENCE</scope>
    <source>
        <strain evidence="7">JCM 19140</strain>
    </source>
</reference>
<evidence type="ECO:0000256" key="2">
    <source>
        <dbReference type="ARBA" id="ARBA00022679"/>
    </source>
</evidence>
<feature type="domain" description="Chalcone/stilbene synthase C-terminal" evidence="6">
    <location>
        <begin position="224"/>
        <end position="359"/>
    </location>
</feature>
<dbReference type="InterPro" id="IPR011141">
    <property type="entry name" value="Polyketide_synthase_type-III"/>
</dbReference>
<feature type="active site" description="Acyl-thioester intermediate" evidence="4">
    <location>
        <position position="144"/>
    </location>
</feature>
<dbReference type="GO" id="GO:0030639">
    <property type="term" value="P:polyketide biosynthetic process"/>
    <property type="evidence" value="ECO:0007669"/>
    <property type="project" value="TreeGrafter"/>
</dbReference>
<dbReference type="PANTHER" id="PTHR11877:SF99">
    <property type="entry name" value="1,3,6,8-TETRAHYDROXYNAPHTHALENE SYNTHASE"/>
    <property type="match status" value="1"/>
</dbReference>